<organism evidence="2 3">
    <name type="scientific">Chenopodium quinoa</name>
    <name type="common">Quinoa</name>
    <dbReference type="NCBI Taxonomy" id="63459"/>
    <lineage>
        <taxon>Eukaryota</taxon>
        <taxon>Viridiplantae</taxon>
        <taxon>Streptophyta</taxon>
        <taxon>Embryophyta</taxon>
        <taxon>Tracheophyta</taxon>
        <taxon>Spermatophyta</taxon>
        <taxon>Magnoliopsida</taxon>
        <taxon>eudicotyledons</taxon>
        <taxon>Gunneridae</taxon>
        <taxon>Pentapetalae</taxon>
        <taxon>Caryophyllales</taxon>
        <taxon>Chenopodiaceae</taxon>
        <taxon>Chenopodioideae</taxon>
        <taxon>Atripliceae</taxon>
        <taxon>Chenopodium</taxon>
    </lineage>
</organism>
<name>A0A803MS03_CHEQI</name>
<evidence type="ECO:0000256" key="1">
    <source>
        <dbReference type="SAM" id="MobiDB-lite"/>
    </source>
</evidence>
<protein>
    <submittedName>
        <fullName evidence="2">Uncharacterized protein</fullName>
    </submittedName>
</protein>
<reference evidence="2" key="2">
    <citation type="submission" date="2021-03" db="UniProtKB">
        <authorList>
            <consortium name="EnsemblPlants"/>
        </authorList>
    </citation>
    <scope>IDENTIFICATION</scope>
</reference>
<keyword evidence="3" id="KW-1185">Reference proteome</keyword>
<proteinExistence type="predicted"/>
<dbReference type="OMA" id="GQALTEM"/>
<evidence type="ECO:0000313" key="3">
    <source>
        <dbReference type="Proteomes" id="UP000596660"/>
    </source>
</evidence>
<dbReference type="EnsemblPlants" id="AUR62034054-RA">
    <property type="protein sequence ID" value="AUR62034054-RA:cds"/>
    <property type="gene ID" value="AUR62034054"/>
</dbReference>
<sequence>MPRSAVVLVPREAKRPENFDAPQFWRVFHVIEWVTKDWAEPFDLSDLVHAYKLQVTKNNRCTATLKRSHPPLVERAGKVNDRGWKSRYVFVDKESLGEDANWLRYGWRNREVDVGVATPGRKSLRRVEVVLSILKKDQNFVHPIVADNSGSQSEVSKKRKQTLSSDKDVRVLDTKPLQIRTLPRSKEIPPKAPKEHDYALKVPADFLSGDTMSSSLWPTVERLLFPAVAIGQNDSSGRSSVKLCHFSLISSGSFGDTNGLCTTITTVRGQLRTAEGEVTELEATVEEVREDATNPKCLDQLTARAKLLKRFLADRLTKEDTKAELDIYFSSVGTEADLAFEVEDTGDDGRSTAESTEVVTGGASGVKDAEAVVGDGVPVEDA</sequence>
<dbReference type="Gramene" id="AUR62034054-RA">
    <property type="protein sequence ID" value="AUR62034054-RA:cds"/>
    <property type="gene ID" value="AUR62034054"/>
</dbReference>
<feature type="region of interest" description="Disordered" evidence="1">
    <location>
        <begin position="343"/>
        <end position="364"/>
    </location>
</feature>
<dbReference type="Proteomes" id="UP000596660">
    <property type="component" value="Unplaced"/>
</dbReference>
<evidence type="ECO:0000313" key="2">
    <source>
        <dbReference type="EnsemblPlants" id="AUR62034054-RA:cds"/>
    </source>
</evidence>
<dbReference type="AlphaFoldDB" id="A0A803MS03"/>
<accession>A0A803MS03</accession>
<reference evidence="2" key="1">
    <citation type="journal article" date="2017" name="Nature">
        <title>The genome of Chenopodium quinoa.</title>
        <authorList>
            <person name="Jarvis D.E."/>
            <person name="Ho Y.S."/>
            <person name="Lightfoot D.J."/>
            <person name="Schmoeckel S.M."/>
            <person name="Li B."/>
            <person name="Borm T.J.A."/>
            <person name="Ohyanagi H."/>
            <person name="Mineta K."/>
            <person name="Michell C.T."/>
            <person name="Saber N."/>
            <person name="Kharbatia N.M."/>
            <person name="Rupper R.R."/>
            <person name="Sharp A.R."/>
            <person name="Dally N."/>
            <person name="Boughton B.A."/>
            <person name="Woo Y.H."/>
            <person name="Gao G."/>
            <person name="Schijlen E.G.W.M."/>
            <person name="Guo X."/>
            <person name="Momin A.A."/>
            <person name="Negrao S."/>
            <person name="Al-Babili S."/>
            <person name="Gehring C."/>
            <person name="Roessner U."/>
            <person name="Jung C."/>
            <person name="Murphy K."/>
            <person name="Arold S.T."/>
            <person name="Gojobori T."/>
            <person name="van der Linden C.G."/>
            <person name="van Loo E.N."/>
            <person name="Jellen E.N."/>
            <person name="Maughan P.J."/>
            <person name="Tester M."/>
        </authorList>
    </citation>
    <scope>NUCLEOTIDE SEQUENCE [LARGE SCALE GENOMIC DNA]</scope>
    <source>
        <strain evidence="2">cv. PI 614886</strain>
    </source>
</reference>